<feature type="region of interest" description="Disordered" evidence="1">
    <location>
        <begin position="162"/>
        <end position="206"/>
    </location>
</feature>
<feature type="region of interest" description="Disordered" evidence="1">
    <location>
        <begin position="271"/>
        <end position="292"/>
    </location>
</feature>
<feature type="compositionally biased region" description="Basic and acidic residues" evidence="1">
    <location>
        <begin position="189"/>
        <end position="198"/>
    </location>
</feature>
<feature type="compositionally biased region" description="Basic and acidic residues" evidence="1">
    <location>
        <begin position="43"/>
        <end position="53"/>
    </location>
</feature>
<feature type="region of interest" description="Disordered" evidence="1">
    <location>
        <begin position="222"/>
        <end position="251"/>
    </location>
</feature>
<dbReference type="PATRIC" id="fig|1122180.6.peg.2868"/>
<dbReference type="HOGENOM" id="CLU_501352_0_0_5"/>
<feature type="compositionally biased region" description="Basic residues" evidence="1">
    <location>
        <begin position="222"/>
        <end position="240"/>
    </location>
</feature>
<dbReference type="Proteomes" id="UP000025047">
    <property type="component" value="Unassembled WGS sequence"/>
</dbReference>
<feature type="compositionally biased region" description="Basic and acidic residues" evidence="1">
    <location>
        <begin position="397"/>
        <end position="407"/>
    </location>
</feature>
<feature type="compositionally biased region" description="Basic and acidic residues" evidence="1">
    <location>
        <begin position="520"/>
        <end position="532"/>
    </location>
</feature>
<gene>
    <name evidence="2" type="ORF">Lokhon_02889</name>
</gene>
<feature type="region of interest" description="Disordered" evidence="1">
    <location>
        <begin position="367"/>
        <end position="407"/>
    </location>
</feature>
<dbReference type="EMBL" id="APGJ01000007">
    <property type="protein sequence ID" value="EYD71241.1"/>
    <property type="molecule type" value="Genomic_DNA"/>
</dbReference>
<keyword evidence="3" id="KW-1185">Reference proteome</keyword>
<feature type="region of interest" description="Disordered" evidence="1">
    <location>
        <begin position="17"/>
        <end position="65"/>
    </location>
</feature>
<feature type="region of interest" description="Disordered" evidence="1">
    <location>
        <begin position="507"/>
        <end position="543"/>
    </location>
</feature>
<accession>A0A017HA31</accession>
<evidence type="ECO:0000313" key="2">
    <source>
        <dbReference type="EMBL" id="EYD71241.1"/>
    </source>
</evidence>
<comment type="caution">
    <text evidence="2">The sequence shown here is derived from an EMBL/GenBank/DDBJ whole genome shotgun (WGS) entry which is preliminary data.</text>
</comment>
<evidence type="ECO:0000256" key="1">
    <source>
        <dbReference type="SAM" id="MobiDB-lite"/>
    </source>
</evidence>
<feature type="compositionally biased region" description="Basic residues" evidence="1">
    <location>
        <begin position="533"/>
        <end position="543"/>
    </location>
</feature>
<name>A0A017HA31_9RHOB</name>
<organism evidence="2 3">
    <name type="scientific">Limimaricola hongkongensis DSM 17492</name>
    <dbReference type="NCBI Taxonomy" id="1122180"/>
    <lineage>
        <taxon>Bacteria</taxon>
        <taxon>Pseudomonadati</taxon>
        <taxon>Pseudomonadota</taxon>
        <taxon>Alphaproteobacteria</taxon>
        <taxon>Rhodobacterales</taxon>
        <taxon>Paracoccaceae</taxon>
        <taxon>Limimaricola</taxon>
    </lineage>
</organism>
<sequence length="543" mass="57679">MPCLRPWSRLDCTRPRPAWRGTAPVRMASTGQDSSLERMQAGMEHDRSDERHRTAAGQDPLAWPGPGRVARRLGPDPQPWAEPGPVLVHRAGAGQRGGDRGDRLSCRDRAVAGHALWHRRRGDAAQLRGLAAVVLAAGPAGGGRARGRAAARPVHRGCARALRGRGDRGRGAARGPGGAQARAGLGAGLDDHPVDRRLHGARGAGGASRLGLRHLCVELDSRRRHHRSRSSGLRRRRRRVGQLQRADRGRALRAGGGAAAFRGACVCPHRHRQRGGHGAGPAGLGRRDRVHPARQERPGFLCRAARLRAAGPFVRCRGGGADARDLLDRRPGQSDAGAVRWAALAQAHRHGADPRRDRNLLSAHHRRGIRDHLGGASGQPRLRSRGDLRGGQGGGGGDHHGGPDGRRRLFALADGRRSDRTRLRHGRHRHRAGVFGRGHALCAGGHGGGGGRRAGRADLDHADRVRADRGLADRARGDGGGLARLGGGVAAGTAVLLFDAAGPARRASRRRAAGLAVGHDPGRDGDARDRRAARGPPKRRFGR</sequence>
<dbReference type="STRING" id="1122180.Lokhon_02889"/>
<proteinExistence type="predicted"/>
<protein>
    <submittedName>
        <fullName evidence="2">Uncharacterized protein</fullName>
    </submittedName>
</protein>
<dbReference type="AlphaFoldDB" id="A0A017HA31"/>
<reference evidence="2 3" key="1">
    <citation type="submission" date="2013-03" db="EMBL/GenBank/DDBJ databases">
        <authorList>
            <person name="Fiebig A."/>
            <person name="Goeker M."/>
            <person name="Klenk H.-P.P."/>
        </authorList>
    </citation>
    <scope>NUCLEOTIDE SEQUENCE [LARGE SCALE GENOMIC DNA]</scope>
    <source>
        <strain evidence="2 3">DSM 17492</strain>
    </source>
</reference>
<evidence type="ECO:0000313" key="3">
    <source>
        <dbReference type="Proteomes" id="UP000025047"/>
    </source>
</evidence>